<reference evidence="13 14" key="1">
    <citation type="submission" date="2019-06" db="EMBL/GenBank/DDBJ databases">
        <title>Tsukamurella conjunctivitidis sp. nov., Tsukamurella assacharolytica sp. nov. and Tsukamurella sputae sp. nov. isolated from patients with conjunctivitis, bacteraemia (lymphoma) and respiratory infection (sputum) in Hong Kong.</title>
        <authorList>
            <person name="Teng J.L.L."/>
            <person name="Lee H.H."/>
            <person name="Fong J.Y.H."/>
            <person name="Fok K.M.N."/>
            <person name="Lau S.K.P."/>
            <person name="Woo P.C.Y."/>
        </authorList>
    </citation>
    <scope>NUCLEOTIDE SEQUENCE [LARGE SCALE GENOMIC DNA]</scope>
    <source>
        <strain evidence="13 14">HKU72</strain>
    </source>
</reference>
<evidence type="ECO:0000256" key="7">
    <source>
        <dbReference type="ARBA" id="ARBA00022729"/>
    </source>
</evidence>
<evidence type="ECO:0000259" key="12">
    <source>
        <dbReference type="PROSITE" id="PS50928"/>
    </source>
</evidence>
<name>A0A5C5S5B0_9ACTN</name>
<dbReference type="SMART" id="SM00062">
    <property type="entry name" value="PBPb"/>
    <property type="match status" value="1"/>
</dbReference>
<dbReference type="Proteomes" id="UP000319375">
    <property type="component" value="Unassembled WGS sequence"/>
</dbReference>
<evidence type="ECO:0000256" key="1">
    <source>
        <dbReference type="ARBA" id="ARBA00004651"/>
    </source>
</evidence>
<dbReference type="PROSITE" id="PS50928">
    <property type="entry name" value="ABC_TM1"/>
    <property type="match status" value="1"/>
</dbReference>
<keyword evidence="6 11" id="KW-0812">Transmembrane</keyword>
<comment type="similarity">
    <text evidence="3">Belongs to the bacterial solute-binding protein 3 family.</text>
</comment>
<dbReference type="Gene3D" id="1.10.3720.10">
    <property type="entry name" value="MetI-like"/>
    <property type="match status" value="1"/>
</dbReference>
<dbReference type="AlphaFoldDB" id="A0A5C5S5B0"/>
<dbReference type="Gene3D" id="3.40.190.10">
    <property type="entry name" value="Periplasmic binding protein-like II"/>
    <property type="match status" value="2"/>
</dbReference>
<dbReference type="PANTHER" id="PTHR30614">
    <property type="entry name" value="MEMBRANE COMPONENT OF AMINO ACID ABC TRANSPORTER"/>
    <property type="match status" value="1"/>
</dbReference>
<dbReference type="InterPro" id="IPR035906">
    <property type="entry name" value="MetI-like_sf"/>
</dbReference>
<comment type="caution">
    <text evidence="13">The sequence shown here is derived from an EMBL/GenBank/DDBJ whole genome shotgun (WGS) entry which is preliminary data.</text>
</comment>
<dbReference type="OrthoDB" id="9814902at2"/>
<dbReference type="SUPFAM" id="SSF161098">
    <property type="entry name" value="MetI-like"/>
    <property type="match status" value="1"/>
</dbReference>
<organism evidence="13 14">
    <name type="scientific">Tsukamurella conjunctivitidis</name>
    <dbReference type="NCBI Taxonomy" id="2592068"/>
    <lineage>
        <taxon>Bacteria</taxon>
        <taxon>Bacillati</taxon>
        <taxon>Actinomycetota</taxon>
        <taxon>Actinomycetes</taxon>
        <taxon>Mycobacteriales</taxon>
        <taxon>Tsukamurellaceae</taxon>
        <taxon>Tsukamurella</taxon>
    </lineage>
</organism>
<comment type="similarity">
    <text evidence="2 11">Belongs to the binding-protein-dependent transport system permease family.</text>
</comment>
<evidence type="ECO:0000256" key="10">
    <source>
        <dbReference type="ARBA" id="ARBA00023136"/>
    </source>
</evidence>
<dbReference type="CDD" id="cd06261">
    <property type="entry name" value="TM_PBP2"/>
    <property type="match status" value="1"/>
</dbReference>
<dbReference type="Pfam" id="PF00497">
    <property type="entry name" value="SBP_bac_3"/>
    <property type="match status" value="1"/>
</dbReference>
<evidence type="ECO:0000256" key="9">
    <source>
        <dbReference type="ARBA" id="ARBA00022989"/>
    </source>
</evidence>
<feature type="transmembrane region" description="Helical" evidence="11">
    <location>
        <begin position="261"/>
        <end position="281"/>
    </location>
</feature>
<dbReference type="InterPro" id="IPR018313">
    <property type="entry name" value="SBP_3_CS"/>
</dbReference>
<evidence type="ECO:0000256" key="8">
    <source>
        <dbReference type="ARBA" id="ARBA00022970"/>
    </source>
</evidence>
<dbReference type="FunFam" id="1.10.3720.10:FF:000009">
    <property type="entry name" value="Amino acid ABC transporter permease"/>
    <property type="match status" value="1"/>
</dbReference>
<keyword evidence="14" id="KW-1185">Reference proteome</keyword>
<keyword evidence="8" id="KW-0029">Amino-acid transport</keyword>
<protein>
    <submittedName>
        <fullName evidence="13">ABC transporter substrate-binding protein/permease</fullName>
    </submittedName>
</protein>
<evidence type="ECO:0000256" key="3">
    <source>
        <dbReference type="ARBA" id="ARBA00010333"/>
    </source>
</evidence>
<keyword evidence="7" id="KW-0732">Signal</keyword>
<evidence type="ECO:0000313" key="14">
    <source>
        <dbReference type="Proteomes" id="UP000319375"/>
    </source>
</evidence>
<dbReference type="GO" id="GO:0043190">
    <property type="term" value="C:ATP-binding cassette (ABC) transporter complex"/>
    <property type="evidence" value="ECO:0007669"/>
    <property type="project" value="InterPro"/>
</dbReference>
<dbReference type="PROSITE" id="PS01039">
    <property type="entry name" value="SBP_BACTERIAL_3"/>
    <property type="match status" value="1"/>
</dbReference>
<accession>A0A5C5S5B0</accession>
<evidence type="ECO:0000313" key="13">
    <source>
        <dbReference type="EMBL" id="TWS30284.1"/>
    </source>
</evidence>
<dbReference type="EMBL" id="VIGX01000002">
    <property type="protein sequence ID" value="TWS30284.1"/>
    <property type="molecule type" value="Genomic_DNA"/>
</dbReference>
<evidence type="ECO:0000256" key="2">
    <source>
        <dbReference type="ARBA" id="ARBA00009306"/>
    </source>
</evidence>
<feature type="domain" description="ABC transmembrane type-1" evidence="12">
    <location>
        <begin position="257"/>
        <end position="445"/>
    </location>
</feature>
<gene>
    <name evidence="13" type="ORF">FK530_05410</name>
</gene>
<dbReference type="Pfam" id="PF00528">
    <property type="entry name" value="BPD_transp_1"/>
    <property type="match status" value="1"/>
</dbReference>
<feature type="transmembrane region" description="Helical" evidence="11">
    <location>
        <begin position="424"/>
        <end position="444"/>
    </location>
</feature>
<proteinExistence type="inferred from homology"/>
<evidence type="ECO:0000256" key="5">
    <source>
        <dbReference type="ARBA" id="ARBA00022475"/>
    </source>
</evidence>
<dbReference type="NCBIfam" id="TIGR01726">
    <property type="entry name" value="HEQRo_perm_3TM"/>
    <property type="match status" value="1"/>
</dbReference>
<feature type="transmembrane region" description="Helical" evidence="11">
    <location>
        <begin position="293"/>
        <end position="316"/>
    </location>
</feature>
<comment type="subcellular location">
    <subcellularLocation>
        <location evidence="1 11">Cell membrane</location>
        <topology evidence="1 11">Multi-pass membrane protein</topology>
    </subcellularLocation>
</comment>
<keyword evidence="9 11" id="KW-1133">Transmembrane helix</keyword>
<evidence type="ECO:0000256" key="6">
    <source>
        <dbReference type="ARBA" id="ARBA00022692"/>
    </source>
</evidence>
<dbReference type="InterPro" id="IPR001638">
    <property type="entry name" value="Solute-binding_3/MltF_N"/>
</dbReference>
<keyword evidence="5" id="KW-1003">Cell membrane</keyword>
<dbReference type="InterPro" id="IPR000515">
    <property type="entry name" value="MetI-like"/>
</dbReference>
<dbReference type="SUPFAM" id="SSF53850">
    <property type="entry name" value="Periplasmic binding protein-like II"/>
    <property type="match status" value="1"/>
</dbReference>
<evidence type="ECO:0000256" key="11">
    <source>
        <dbReference type="RuleBase" id="RU363032"/>
    </source>
</evidence>
<dbReference type="InterPro" id="IPR043429">
    <property type="entry name" value="ArtM/GltK/GlnP/TcyL/YhdX-like"/>
</dbReference>
<sequence length="458" mass="48888">MPVQADPVPPAGGVLRVGTEGVYQVYSYHDDAGKLTGYDVEMITAIAEKAGMRVEFVETPWDSMFSALEANRLDLVANQVAANPARAAKYDLSDPYSTASGSILVRKGDDSVKSLDDIRGKLAAQSSTSSWSGVAEKAGARIEPVAGFTEAATLLAQGRVDVVVNDTGVIRNYLAVNHAAPVKIAAETPDKSESVFAARKGSGLMPAINRGLADIRADGTAERIAQKYFGTGSAAPKQSSTWDLVRRSLVPLLEAMVTKTLPLTAISFAIGLVIALAVALARMSARRLPRALATVYISVIRGTPLLVQLVIIFYGLPALGLVFDPFFAAVIAFSLNVGGYAAEIIRAAIGAVPRGQWEAATTIGMDYGTSLRRIILPQAARTATPPLANTLLSLVKDTSLASTILVTEVFRQAQIAAAPTFDFLVMYVVAACYYWVVCQILSVLQSHFENRFERYVAR</sequence>
<keyword evidence="4 11" id="KW-0813">Transport</keyword>
<evidence type="ECO:0000256" key="4">
    <source>
        <dbReference type="ARBA" id="ARBA00022448"/>
    </source>
</evidence>
<dbReference type="GO" id="GO:0015184">
    <property type="term" value="F:L-cystine transmembrane transporter activity"/>
    <property type="evidence" value="ECO:0007669"/>
    <property type="project" value="TreeGrafter"/>
</dbReference>
<keyword evidence="10 11" id="KW-0472">Membrane</keyword>
<dbReference type="InterPro" id="IPR010065">
    <property type="entry name" value="AA_ABC_transptr_permease_3TM"/>
</dbReference>
<dbReference type="PANTHER" id="PTHR30614:SF0">
    <property type="entry name" value="L-CYSTINE TRANSPORT SYSTEM PERMEASE PROTEIN TCYL"/>
    <property type="match status" value="1"/>
</dbReference>